<evidence type="ECO:0000313" key="2">
    <source>
        <dbReference type="EMBL" id="WNZ21808.1"/>
    </source>
</evidence>
<dbReference type="RefSeq" id="WP_316433115.1">
    <property type="nucleotide sequence ID" value="NZ_CP053586.1"/>
</dbReference>
<sequence length="217" mass="21914">MTYTNEPVNPINRGAERIAPVPAVDYHDRVRWGPILAGLVTAISSQLVLSGIGAAIGLTTLANSGAPRTDAGAVGSAVGIWSIISLLISLFLGGWITARACGPMNRSTALLNGAILWATTLAISAWLLSTGVSGAFGIVASNAGEIINQAPTGGNLPDTPPNVTADQARDIAGNAATVGWSFALGSLLGLIAALVGASVGTRHPRATVTHTVVEPHA</sequence>
<keyword evidence="1" id="KW-0812">Transmembrane</keyword>
<reference evidence="2" key="1">
    <citation type="submission" date="2020-05" db="EMBL/GenBank/DDBJ databases">
        <authorList>
            <person name="Zhu T."/>
            <person name="Keshari N."/>
            <person name="Lu X."/>
        </authorList>
    </citation>
    <scope>NUCLEOTIDE SEQUENCE</scope>
    <source>
        <strain evidence="2">NK1-12</strain>
    </source>
</reference>
<name>A0AA96WB47_9CYAN</name>
<dbReference type="AlphaFoldDB" id="A0AA96WB47"/>
<feature type="transmembrane region" description="Helical" evidence="1">
    <location>
        <begin position="35"/>
        <end position="58"/>
    </location>
</feature>
<keyword evidence="1" id="KW-0472">Membrane</keyword>
<protein>
    <recommendedName>
        <fullName evidence="3">PhnA-like protein</fullName>
    </recommendedName>
</protein>
<organism evidence="2">
    <name type="scientific">Leptolyngbya sp. NK1-12</name>
    <dbReference type="NCBI Taxonomy" id="2547451"/>
    <lineage>
        <taxon>Bacteria</taxon>
        <taxon>Bacillati</taxon>
        <taxon>Cyanobacteriota</taxon>
        <taxon>Cyanophyceae</taxon>
        <taxon>Leptolyngbyales</taxon>
        <taxon>Leptolyngbyaceae</taxon>
        <taxon>Leptolyngbya group</taxon>
        <taxon>Leptolyngbya</taxon>
    </lineage>
</organism>
<dbReference type="EMBL" id="CP053586">
    <property type="protein sequence ID" value="WNZ21808.1"/>
    <property type="molecule type" value="Genomic_DNA"/>
</dbReference>
<feature type="transmembrane region" description="Helical" evidence="1">
    <location>
        <begin position="78"/>
        <end position="97"/>
    </location>
</feature>
<feature type="transmembrane region" description="Helical" evidence="1">
    <location>
        <begin position="178"/>
        <end position="197"/>
    </location>
</feature>
<accession>A0AA96WB47</accession>
<evidence type="ECO:0008006" key="3">
    <source>
        <dbReference type="Google" id="ProtNLM"/>
    </source>
</evidence>
<keyword evidence="1" id="KW-1133">Transmembrane helix</keyword>
<proteinExistence type="predicted"/>
<feature type="transmembrane region" description="Helical" evidence="1">
    <location>
        <begin position="109"/>
        <end position="128"/>
    </location>
</feature>
<gene>
    <name evidence="2" type="ORF">HJG54_02280</name>
</gene>
<evidence type="ECO:0000256" key="1">
    <source>
        <dbReference type="SAM" id="Phobius"/>
    </source>
</evidence>